<evidence type="ECO:0000256" key="6">
    <source>
        <dbReference type="ARBA" id="ARBA00023136"/>
    </source>
</evidence>
<dbReference type="PANTHER" id="PTHR15486">
    <property type="entry name" value="ANCIENT UBIQUITOUS PROTEIN"/>
    <property type="match status" value="1"/>
</dbReference>
<evidence type="ECO:0000256" key="5">
    <source>
        <dbReference type="ARBA" id="ARBA00022989"/>
    </source>
</evidence>
<dbReference type="AlphaFoldDB" id="A0A8J5GXI8"/>
<keyword evidence="3" id="KW-0808">Transferase</keyword>
<keyword evidence="4 7" id="KW-0812">Transmembrane</keyword>
<name>A0A8J5GXI8_ZINOF</name>
<dbReference type="GO" id="GO:0016020">
    <property type="term" value="C:membrane"/>
    <property type="evidence" value="ECO:0007669"/>
    <property type="project" value="UniProtKB-SubCell"/>
</dbReference>
<dbReference type="Proteomes" id="UP000734854">
    <property type="component" value="Unassembled WGS sequence"/>
</dbReference>
<dbReference type="SMART" id="SM00563">
    <property type="entry name" value="PlsC"/>
    <property type="match status" value="1"/>
</dbReference>
<dbReference type="GO" id="GO:0010143">
    <property type="term" value="P:cutin biosynthetic process"/>
    <property type="evidence" value="ECO:0007669"/>
    <property type="project" value="TreeGrafter"/>
</dbReference>
<accession>A0A8J5GXI8</accession>
<dbReference type="InterPro" id="IPR056462">
    <property type="entry name" value="HAD_RAM2/GPAT1-8"/>
</dbReference>
<sequence length="772" mass="86110">MAFFESFLELFSSHRCRRETPHRGDRRQSKPPQAIGYNRHAGLSHLEDKTLVVDVEGALLRSSSTFPYFMLVAVESGSLLRGLLLLLLHPLVHFLRRDAALRVMVLLCFAGIREAEFRAGRAVLPKHLLADVGKEAWEAARRARRKVCVSAMPRAMVEATAKEYLGADVVVGRELSVFRGYYTGLMQEEADDHRSLDEILAGAGEELDEGNVVGFRSHNKYSPPHRFFSYCKEILIVTEAEKKHWQALPREDYPKPLIFHDGRLAFQPTPLPTLAMLLWLPFAIFLTVFRIFAFVTLPPELALLIGASSGMFIRVIKSPQESGVVVKDDDKAHGKLYVCNHRTLLDPCYISSVLLNNMVVATVYSVSRVSEVLSPIKTIKLTRYDFSLKPLFALVLSHLHCLIPVMKGILIVFFNCRPRHREKERDREEMARLLRRGEDLVVCPEGTTCREPYMLRFSPLFVELADEVFPVALTVRGGMFYGTTAAGAKWLDSFYFLMNPRPEYRVEFLPKMSLSLAGEDRCKVANRVQREIAAALGYQCTMLTRRDKYMLLAGNEGTVHSNIRRLRPQAKGYADNTAKKAEALLHIPLLCRATLARQSARDDPSKPRSTAGGGRICFKETSTCRPRSACQICSDRPGLSALQTWSGLPFCRPTQIDLVFLLCRPGLPFCRPGHSALQTWSVALQTYPAALVFCTAALVCCSSQALWYATLQTCSAALQTCSAALVCRSSLPLCKPALPLCRPALLLSSAALRKSAPAGSLRLSAQVISTIS</sequence>
<evidence type="ECO:0000256" key="3">
    <source>
        <dbReference type="ARBA" id="ARBA00022679"/>
    </source>
</evidence>
<keyword evidence="10" id="KW-1185">Reference proteome</keyword>
<comment type="subcellular location">
    <subcellularLocation>
        <location evidence="1">Membrane</location>
        <topology evidence="1">Multi-pass membrane protein</topology>
    </subcellularLocation>
</comment>
<evidence type="ECO:0000259" key="8">
    <source>
        <dbReference type="SMART" id="SM00563"/>
    </source>
</evidence>
<evidence type="ECO:0000256" key="2">
    <source>
        <dbReference type="ARBA" id="ARBA00007937"/>
    </source>
</evidence>
<keyword evidence="5 7" id="KW-1133">Transmembrane helix</keyword>
<evidence type="ECO:0000256" key="4">
    <source>
        <dbReference type="ARBA" id="ARBA00022692"/>
    </source>
</evidence>
<evidence type="ECO:0000256" key="1">
    <source>
        <dbReference type="ARBA" id="ARBA00004141"/>
    </source>
</evidence>
<evidence type="ECO:0000256" key="7">
    <source>
        <dbReference type="SAM" id="Phobius"/>
    </source>
</evidence>
<gene>
    <name evidence="9" type="ORF">ZIOFF_033797</name>
</gene>
<dbReference type="Pfam" id="PF23270">
    <property type="entry name" value="HAD_RAM2_N"/>
    <property type="match status" value="1"/>
</dbReference>
<proteinExistence type="inferred from homology"/>
<reference evidence="9 10" key="1">
    <citation type="submission" date="2020-08" db="EMBL/GenBank/DDBJ databases">
        <title>Plant Genome Project.</title>
        <authorList>
            <person name="Zhang R.-G."/>
        </authorList>
    </citation>
    <scope>NUCLEOTIDE SEQUENCE [LARGE SCALE GENOMIC DNA]</scope>
    <source>
        <tissue evidence="9">Rhizome</tissue>
    </source>
</reference>
<evidence type="ECO:0000313" key="10">
    <source>
        <dbReference type="Proteomes" id="UP000734854"/>
    </source>
</evidence>
<evidence type="ECO:0000313" key="9">
    <source>
        <dbReference type="EMBL" id="KAG6508423.1"/>
    </source>
</evidence>
<dbReference type="SUPFAM" id="SSF69593">
    <property type="entry name" value="Glycerol-3-phosphate (1)-acyltransferase"/>
    <property type="match status" value="2"/>
</dbReference>
<comment type="similarity">
    <text evidence="2">Belongs to the GPAT/DAPAT family.</text>
</comment>
<dbReference type="GO" id="GO:0090447">
    <property type="term" value="F:glycerol-3-phosphate 2-O-acyltransferase activity"/>
    <property type="evidence" value="ECO:0007669"/>
    <property type="project" value="TreeGrafter"/>
</dbReference>
<protein>
    <recommendedName>
        <fullName evidence="8">Phospholipid/glycerol acyltransferase domain-containing protein</fullName>
    </recommendedName>
</protein>
<comment type="caution">
    <text evidence="9">The sequence shown here is derived from an EMBL/GenBank/DDBJ whole genome shotgun (WGS) entry which is preliminary data.</text>
</comment>
<feature type="transmembrane region" description="Helical" evidence="7">
    <location>
        <begin position="273"/>
        <end position="295"/>
    </location>
</feature>
<feature type="domain" description="Phospholipid/glycerol acyltransferase" evidence="8">
    <location>
        <begin position="335"/>
        <end position="476"/>
    </location>
</feature>
<dbReference type="Pfam" id="PF01553">
    <property type="entry name" value="Acyltransferase"/>
    <property type="match status" value="1"/>
</dbReference>
<dbReference type="PANTHER" id="PTHR15486:SF62">
    <property type="entry name" value="GLYCEROL-3-PHOSPHATE ACYLTRANSFERASE 2-RELATED"/>
    <property type="match status" value="1"/>
</dbReference>
<dbReference type="EMBL" id="JACMSC010000009">
    <property type="protein sequence ID" value="KAG6508423.1"/>
    <property type="molecule type" value="Genomic_DNA"/>
</dbReference>
<dbReference type="GO" id="GO:0016791">
    <property type="term" value="F:phosphatase activity"/>
    <property type="evidence" value="ECO:0007669"/>
    <property type="project" value="TreeGrafter"/>
</dbReference>
<keyword evidence="6 7" id="KW-0472">Membrane</keyword>
<feature type="transmembrane region" description="Helical" evidence="7">
    <location>
        <begin position="391"/>
        <end position="414"/>
    </location>
</feature>
<dbReference type="InterPro" id="IPR002123">
    <property type="entry name" value="Plipid/glycerol_acylTrfase"/>
</dbReference>
<organism evidence="9 10">
    <name type="scientific">Zingiber officinale</name>
    <name type="common">Ginger</name>
    <name type="synonym">Amomum zingiber</name>
    <dbReference type="NCBI Taxonomy" id="94328"/>
    <lineage>
        <taxon>Eukaryota</taxon>
        <taxon>Viridiplantae</taxon>
        <taxon>Streptophyta</taxon>
        <taxon>Embryophyta</taxon>
        <taxon>Tracheophyta</taxon>
        <taxon>Spermatophyta</taxon>
        <taxon>Magnoliopsida</taxon>
        <taxon>Liliopsida</taxon>
        <taxon>Zingiberales</taxon>
        <taxon>Zingiberaceae</taxon>
        <taxon>Zingiber</taxon>
    </lineage>
</organism>